<dbReference type="SUPFAM" id="SSF55874">
    <property type="entry name" value="ATPase domain of HSP90 chaperone/DNA topoisomerase II/histidine kinase"/>
    <property type="match status" value="1"/>
</dbReference>
<dbReference type="CDD" id="cd17546">
    <property type="entry name" value="REC_hyHK_CKI1_RcsC-like"/>
    <property type="match status" value="1"/>
</dbReference>
<feature type="domain" description="PAS" evidence="15">
    <location>
        <begin position="132"/>
        <end position="202"/>
    </location>
</feature>
<dbReference type="PANTHER" id="PTHR43047:SF72">
    <property type="entry name" value="OSMOSENSING HISTIDINE PROTEIN KINASE SLN1"/>
    <property type="match status" value="1"/>
</dbReference>
<keyword evidence="10" id="KW-0472">Membrane</keyword>
<dbReference type="CDD" id="cd16922">
    <property type="entry name" value="HATPase_EvgS-ArcB-TorS-like"/>
    <property type="match status" value="1"/>
</dbReference>
<dbReference type="CDD" id="cd00082">
    <property type="entry name" value="HisKA"/>
    <property type="match status" value="1"/>
</dbReference>
<accession>A0A5B1CFY3</accession>
<evidence type="ECO:0000256" key="10">
    <source>
        <dbReference type="ARBA" id="ARBA00023136"/>
    </source>
</evidence>
<keyword evidence="5 17" id="KW-0808">Transferase</keyword>
<dbReference type="Gene3D" id="3.30.565.10">
    <property type="entry name" value="Histidine kinase-like ATPase, C-terminal domain"/>
    <property type="match status" value="1"/>
</dbReference>
<protein>
    <recommendedName>
        <fullName evidence="3">histidine kinase</fullName>
        <ecNumber evidence="3">2.7.13.3</ecNumber>
    </recommendedName>
</protein>
<dbReference type="InterPro" id="IPR000700">
    <property type="entry name" value="PAS-assoc_C"/>
</dbReference>
<evidence type="ECO:0000256" key="1">
    <source>
        <dbReference type="ARBA" id="ARBA00000085"/>
    </source>
</evidence>
<dbReference type="FunFam" id="3.30.565.10:FF:000010">
    <property type="entry name" value="Sensor histidine kinase RcsC"/>
    <property type="match status" value="1"/>
</dbReference>
<keyword evidence="11" id="KW-0131">Cell cycle</keyword>
<dbReference type="FunFam" id="1.10.287.130:FF:000038">
    <property type="entry name" value="Sensory transduction histidine kinase"/>
    <property type="match status" value="1"/>
</dbReference>
<proteinExistence type="predicted"/>
<dbReference type="SMART" id="SM00448">
    <property type="entry name" value="REC"/>
    <property type="match status" value="2"/>
</dbReference>
<dbReference type="InterPro" id="IPR003661">
    <property type="entry name" value="HisK_dim/P_dom"/>
</dbReference>
<evidence type="ECO:0000256" key="11">
    <source>
        <dbReference type="ARBA" id="ARBA00023306"/>
    </source>
</evidence>
<dbReference type="PRINTS" id="PR00344">
    <property type="entry name" value="BCTRLSENSOR"/>
</dbReference>
<evidence type="ECO:0000256" key="9">
    <source>
        <dbReference type="ARBA" id="ARBA00023012"/>
    </source>
</evidence>
<dbReference type="Gene3D" id="3.40.50.2300">
    <property type="match status" value="2"/>
</dbReference>
<dbReference type="SUPFAM" id="SSF47384">
    <property type="entry name" value="Homodimeric domain of signal transducing histidine kinase"/>
    <property type="match status" value="1"/>
</dbReference>
<feature type="domain" description="PAS" evidence="15">
    <location>
        <begin position="258"/>
        <end position="330"/>
    </location>
</feature>
<reference evidence="17 18" key="1">
    <citation type="submission" date="2019-08" db="EMBL/GenBank/DDBJ databases">
        <title>Deep-cultivation of Planctomycetes and their phenomic and genomic characterization uncovers novel biology.</title>
        <authorList>
            <person name="Wiegand S."/>
            <person name="Jogler M."/>
            <person name="Boedeker C."/>
            <person name="Pinto D."/>
            <person name="Vollmers J."/>
            <person name="Rivas-Marin E."/>
            <person name="Kohn T."/>
            <person name="Peeters S.H."/>
            <person name="Heuer A."/>
            <person name="Rast P."/>
            <person name="Oberbeckmann S."/>
            <person name="Bunk B."/>
            <person name="Jeske O."/>
            <person name="Meyerdierks A."/>
            <person name="Storesund J.E."/>
            <person name="Kallscheuer N."/>
            <person name="Luecker S."/>
            <person name="Lage O.M."/>
            <person name="Pohl T."/>
            <person name="Merkel B.J."/>
            <person name="Hornburger P."/>
            <person name="Mueller R.-W."/>
            <person name="Bruemmer F."/>
            <person name="Labrenz M."/>
            <person name="Spormann A.M."/>
            <person name="Op Den Camp H."/>
            <person name="Overmann J."/>
            <person name="Amann R."/>
            <person name="Jetten M.S.M."/>
            <person name="Mascher T."/>
            <person name="Medema M.H."/>
            <person name="Devos D.P."/>
            <person name="Kaster A.-K."/>
            <person name="Ovreas L."/>
            <person name="Rohde M."/>
            <person name="Galperin M.Y."/>
            <person name="Jogler C."/>
        </authorList>
    </citation>
    <scope>NUCLEOTIDE SEQUENCE [LARGE SCALE GENOMIC DNA]</scope>
    <source>
        <strain evidence="17 18">LF1</strain>
    </source>
</reference>
<dbReference type="InterPro" id="IPR003594">
    <property type="entry name" value="HATPase_dom"/>
</dbReference>
<dbReference type="Pfam" id="PF02518">
    <property type="entry name" value="HATPase_c"/>
    <property type="match status" value="1"/>
</dbReference>
<dbReference type="PANTHER" id="PTHR43047">
    <property type="entry name" value="TWO-COMPONENT HISTIDINE PROTEIN KINASE"/>
    <property type="match status" value="1"/>
</dbReference>
<evidence type="ECO:0000256" key="8">
    <source>
        <dbReference type="ARBA" id="ARBA00022840"/>
    </source>
</evidence>
<dbReference type="GO" id="GO:0005886">
    <property type="term" value="C:plasma membrane"/>
    <property type="evidence" value="ECO:0007669"/>
    <property type="project" value="TreeGrafter"/>
</dbReference>
<evidence type="ECO:0000256" key="3">
    <source>
        <dbReference type="ARBA" id="ARBA00012438"/>
    </source>
</evidence>
<dbReference type="InterPro" id="IPR036097">
    <property type="entry name" value="HisK_dim/P_sf"/>
</dbReference>
<dbReference type="PROSITE" id="PS50109">
    <property type="entry name" value="HIS_KIN"/>
    <property type="match status" value="1"/>
</dbReference>
<comment type="catalytic activity">
    <reaction evidence="1">
        <text>ATP + protein L-histidine = ADP + protein N-phospho-L-histidine.</text>
        <dbReference type="EC" id="2.7.13.3"/>
    </reaction>
</comment>
<comment type="subcellular location">
    <subcellularLocation>
        <location evidence="2">Membrane</location>
    </subcellularLocation>
</comment>
<evidence type="ECO:0000256" key="5">
    <source>
        <dbReference type="ARBA" id="ARBA00022679"/>
    </source>
</evidence>
<dbReference type="InterPro" id="IPR004358">
    <property type="entry name" value="Sig_transdc_His_kin-like_C"/>
</dbReference>
<dbReference type="Proteomes" id="UP000322699">
    <property type="component" value="Unassembled WGS sequence"/>
</dbReference>
<dbReference type="InterPro" id="IPR036890">
    <property type="entry name" value="HATPase_C_sf"/>
</dbReference>
<dbReference type="Pfam" id="PF00512">
    <property type="entry name" value="HisKA"/>
    <property type="match status" value="1"/>
</dbReference>
<sequence length="895" mass="99558">MGSIAGEIILDDEGLVVRFSEGATQFYGLRSCDIGRCLDELRPLAGTDLPLILDSLSADGQPSKHVLRGINGQSFVREIKRRDDQQEITVAYLELPSSAPDSASSRTSRTGLSQTGLIYDGLDSERSELDRGRRQINAITDAMSTRIAYIDTDQCYQFINEAYAEEIGMEAEEILGSSIQDILGEEHYQQIEQQIQLAIGGQQCEFDLVLNDRRRQSKIFQEVTYLPDIKDEGQVVGFHMLVVDVTQQQQSEQKLAENEHRLQRVVDGASVGIAFANTRGQVLTANGAALRLLGITRSQFDREGFNWTTSIRPTDRLKAKAIIDELRQTGRMPPQELFLRHRNGNVQPVQISSRSVSVDEEEHVVFLVDLSEQKRYQQSLDEARKLAETANKTKSEFLANMSHEIRTPMSAIIGYLDILARNLTQPEDLKCVSIIRHNSRFLLEIINDILDISKIEAGKLVLHKKRFQPEKLLADVRSLMDVRAAEKELQLDISFDTEIPRTIRSDDKRLKQILVNLIGNAIKFTEHGTVDLRVRYLDEKGLLAFDVVDTGIGIHPKLLGKLFQAFTQGDSSLNREFGGTGLGLNISQRLAQLLGGEISVQSETGKGSTFSLYIAVGSTKNVPMVTPNLSVRGLLPSQETFIEMPKVAGRVLVVDDRRDIRHIAKHILETAGARVEEAEHGRASLELVDQAEASNDPFDAIIMDMQMPIMDGYEATRHLRSIGFDKPIIALTAHAMRGDRQKCIEAGCSDYLTKPLDRIVLLNLLASYQAAVTDSGISRPRRILIVEDLVQAADSLAMLLECEDHIVEKAYDGATAIEVAEDFCPDIVLLDLGLPDMTGFEVLEAIKKTQGKSSTVFVALTGRDNQDETDRAGFSHHIVKPVDVSELEQFVATLD</sequence>
<keyword evidence="6" id="KW-0547">Nucleotide-binding</keyword>
<keyword evidence="7 17" id="KW-0418">Kinase</keyword>
<dbReference type="Gene3D" id="1.10.287.130">
    <property type="match status" value="1"/>
</dbReference>
<dbReference type="Pfam" id="PF08448">
    <property type="entry name" value="PAS_4"/>
    <property type="match status" value="1"/>
</dbReference>
<feature type="modified residue" description="4-aspartylphosphate" evidence="12">
    <location>
        <position position="831"/>
    </location>
</feature>
<feature type="domain" description="PAC" evidence="16">
    <location>
        <begin position="202"/>
        <end position="257"/>
    </location>
</feature>
<keyword evidence="18" id="KW-1185">Reference proteome</keyword>
<keyword evidence="9" id="KW-0902">Two-component regulatory system</keyword>
<dbReference type="Gene3D" id="3.30.450.20">
    <property type="entry name" value="PAS domain"/>
    <property type="match status" value="2"/>
</dbReference>
<dbReference type="CDD" id="cd00130">
    <property type="entry name" value="PAS"/>
    <property type="match status" value="2"/>
</dbReference>
<feature type="domain" description="Histidine kinase" evidence="13">
    <location>
        <begin position="400"/>
        <end position="618"/>
    </location>
</feature>
<keyword evidence="4 12" id="KW-0597">Phosphoprotein</keyword>
<dbReference type="InterPro" id="IPR001789">
    <property type="entry name" value="Sig_transdc_resp-reg_receiver"/>
</dbReference>
<dbReference type="InterPro" id="IPR013656">
    <property type="entry name" value="PAS_4"/>
</dbReference>
<dbReference type="AlphaFoldDB" id="A0A5B1CFY3"/>
<dbReference type="InterPro" id="IPR005467">
    <property type="entry name" value="His_kinase_dom"/>
</dbReference>
<evidence type="ECO:0000259" key="16">
    <source>
        <dbReference type="PROSITE" id="PS50113"/>
    </source>
</evidence>
<dbReference type="GO" id="GO:0000155">
    <property type="term" value="F:phosphorelay sensor kinase activity"/>
    <property type="evidence" value="ECO:0007669"/>
    <property type="project" value="InterPro"/>
</dbReference>
<dbReference type="EC" id="2.7.13.3" evidence="3"/>
<dbReference type="SMART" id="SM00388">
    <property type="entry name" value="HisKA"/>
    <property type="match status" value="1"/>
</dbReference>
<evidence type="ECO:0000256" key="7">
    <source>
        <dbReference type="ARBA" id="ARBA00022777"/>
    </source>
</evidence>
<dbReference type="PROSITE" id="PS50110">
    <property type="entry name" value="RESPONSE_REGULATORY"/>
    <property type="match status" value="2"/>
</dbReference>
<evidence type="ECO:0000259" key="15">
    <source>
        <dbReference type="PROSITE" id="PS50112"/>
    </source>
</evidence>
<dbReference type="GO" id="GO:0009927">
    <property type="term" value="F:histidine phosphotransfer kinase activity"/>
    <property type="evidence" value="ECO:0007669"/>
    <property type="project" value="TreeGrafter"/>
</dbReference>
<keyword evidence="8" id="KW-0067">ATP-binding</keyword>
<organism evidence="17 18">
    <name type="scientific">Rubripirellula obstinata</name>
    <dbReference type="NCBI Taxonomy" id="406547"/>
    <lineage>
        <taxon>Bacteria</taxon>
        <taxon>Pseudomonadati</taxon>
        <taxon>Planctomycetota</taxon>
        <taxon>Planctomycetia</taxon>
        <taxon>Pirellulales</taxon>
        <taxon>Pirellulaceae</taxon>
        <taxon>Rubripirellula</taxon>
    </lineage>
</organism>
<feature type="domain" description="Response regulatory" evidence="14">
    <location>
        <begin position="650"/>
        <end position="769"/>
    </location>
</feature>
<dbReference type="InterPro" id="IPR035965">
    <property type="entry name" value="PAS-like_dom_sf"/>
</dbReference>
<dbReference type="SUPFAM" id="SSF55785">
    <property type="entry name" value="PYP-like sensor domain (PAS domain)"/>
    <property type="match status" value="2"/>
</dbReference>
<gene>
    <name evidence="17" type="primary">barA_1</name>
    <name evidence="17" type="ORF">LF1_16490</name>
</gene>
<dbReference type="InterPro" id="IPR000014">
    <property type="entry name" value="PAS"/>
</dbReference>
<dbReference type="InterPro" id="IPR011006">
    <property type="entry name" value="CheY-like_superfamily"/>
</dbReference>
<dbReference type="EMBL" id="VRLW01000001">
    <property type="protein sequence ID" value="KAA1259121.1"/>
    <property type="molecule type" value="Genomic_DNA"/>
</dbReference>
<dbReference type="PROSITE" id="PS50113">
    <property type="entry name" value="PAC"/>
    <property type="match status" value="1"/>
</dbReference>
<dbReference type="Pfam" id="PF00072">
    <property type="entry name" value="Response_reg"/>
    <property type="match status" value="2"/>
</dbReference>
<dbReference type="PROSITE" id="PS50112">
    <property type="entry name" value="PAS"/>
    <property type="match status" value="2"/>
</dbReference>
<evidence type="ECO:0000259" key="14">
    <source>
        <dbReference type="PROSITE" id="PS50110"/>
    </source>
</evidence>
<dbReference type="SMART" id="SM00387">
    <property type="entry name" value="HATPase_c"/>
    <property type="match status" value="1"/>
</dbReference>
<evidence type="ECO:0000256" key="2">
    <source>
        <dbReference type="ARBA" id="ARBA00004370"/>
    </source>
</evidence>
<evidence type="ECO:0000259" key="13">
    <source>
        <dbReference type="PROSITE" id="PS50109"/>
    </source>
</evidence>
<dbReference type="SUPFAM" id="SSF52172">
    <property type="entry name" value="CheY-like"/>
    <property type="match status" value="2"/>
</dbReference>
<evidence type="ECO:0000256" key="6">
    <source>
        <dbReference type="ARBA" id="ARBA00022741"/>
    </source>
</evidence>
<evidence type="ECO:0000256" key="4">
    <source>
        <dbReference type="ARBA" id="ARBA00022553"/>
    </source>
</evidence>
<dbReference type="GO" id="GO:0005524">
    <property type="term" value="F:ATP binding"/>
    <property type="evidence" value="ECO:0007669"/>
    <property type="project" value="UniProtKB-KW"/>
</dbReference>
<evidence type="ECO:0000256" key="12">
    <source>
        <dbReference type="PROSITE-ProRule" id="PRU00169"/>
    </source>
</evidence>
<feature type="modified residue" description="4-aspartylphosphate" evidence="12">
    <location>
        <position position="704"/>
    </location>
</feature>
<comment type="caution">
    <text evidence="17">The sequence shown here is derived from an EMBL/GenBank/DDBJ whole genome shotgun (WGS) entry which is preliminary data.</text>
</comment>
<name>A0A5B1CFY3_9BACT</name>
<dbReference type="NCBIfam" id="TIGR00229">
    <property type="entry name" value="sensory_box"/>
    <property type="match status" value="2"/>
</dbReference>
<feature type="domain" description="Response regulatory" evidence="14">
    <location>
        <begin position="782"/>
        <end position="895"/>
    </location>
</feature>
<evidence type="ECO:0000313" key="17">
    <source>
        <dbReference type="EMBL" id="KAA1259121.1"/>
    </source>
</evidence>
<dbReference type="SMART" id="SM00091">
    <property type="entry name" value="PAS"/>
    <property type="match status" value="2"/>
</dbReference>
<dbReference type="Pfam" id="PF13426">
    <property type="entry name" value="PAS_9"/>
    <property type="match status" value="1"/>
</dbReference>
<evidence type="ECO:0000313" key="18">
    <source>
        <dbReference type="Proteomes" id="UP000322699"/>
    </source>
</evidence>